<accession>A0AAD5MCV7</accession>
<proteinExistence type="predicted"/>
<feature type="transmembrane region" description="Helical" evidence="1">
    <location>
        <begin position="49"/>
        <end position="70"/>
    </location>
</feature>
<keyword evidence="1" id="KW-0812">Transmembrane</keyword>
<dbReference type="Proteomes" id="UP001196413">
    <property type="component" value="Unassembled WGS sequence"/>
</dbReference>
<dbReference type="AlphaFoldDB" id="A0AAD5MCV7"/>
<evidence type="ECO:0000313" key="3">
    <source>
        <dbReference type="Proteomes" id="UP001196413"/>
    </source>
</evidence>
<keyword evidence="1" id="KW-0472">Membrane</keyword>
<organism evidence="2 3">
    <name type="scientific">Parelaphostrongylus tenuis</name>
    <name type="common">Meningeal worm</name>
    <dbReference type="NCBI Taxonomy" id="148309"/>
    <lineage>
        <taxon>Eukaryota</taxon>
        <taxon>Metazoa</taxon>
        <taxon>Ecdysozoa</taxon>
        <taxon>Nematoda</taxon>
        <taxon>Chromadorea</taxon>
        <taxon>Rhabditida</taxon>
        <taxon>Rhabditina</taxon>
        <taxon>Rhabditomorpha</taxon>
        <taxon>Strongyloidea</taxon>
        <taxon>Metastrongylidae</taxon>
        <taxon>Parelaphostrongylus</taxon>
    </lineage>
</organism>
<keyword evidence="3" id="KW-1185">Reference proteome</keyword>
<reference evidence="2" key="1">
    <citation type="submission" date="2021-06" db="EMBL/GenBank/DDBJ databases">
        <title>Parelaphostrongylus tenuis whole genome reference sequence.</title>
        <authorList>
            <person name="Garwood T.J."/>
            <person name="Larsen P.A."/>
            <person name="Fountain-Jones N.M."/>
            <person name="Garbe J.R."/>
            <person name="Macchietto M.G."/>
            <person name="Kania S.A."/>
            <person name="Gerhold R.W."/>
            <person name="Richards J.E."/>
            <person name="Wolf T.M."/>
        </authorList>
    </citation>
    <scope>NUCLEOTIDE SEQUENCE</scope>
    <source>
        <strain evidence="2">MNPRO001-30</strain>
        <tissue evidence="2">Meninges</tissue>
    </source>
</reference>
<gene>
    <name evidence="2" type="ORF">KIN20_012981</name>
</gene>
<sequence length="352" mass="38231">MAVVFLRRALAAHRAFNGRQRRKIRSCSSFPTSSILKNRYKKVRASNEMAILTSFPAALAISLLICLPVYSSAQNAQQFPNRQGNLSPNNGYKQFRFLTLWKLSSSRCKEANPLYPSTHSDSGVSKPNPVHVFDHFGNEVVTINPIPVNPIPIVGSGGDGIQKYFTISGFTLPVTMAYSNEASVPVRVPGISTSADSARAFVERIITQAVYDVYEAYGSDVGLTNTLTSFTSPNELSIHVTYDPLECNVVLNDPAATGSDCAHGTGNHCFVVGNTVTSLCSADHCAPNATNGLHPTPIPARYLTISGYLKTNNVVMTNWPTNSWQTFMNRVLRRLSSGPFGANFFTATANIA</sequence>
<protein>
    <submittedName>
        <fullName evidence="2">Uncharacterized protein</fullName>
    </submittedName>
</protein>
<evidence type="ECO:0000256" key="1">
    <source>
        <dbReference type="SAM" id="Phobius"/>
    </source>
</evidence>
<dbReference type="EMBL" id="JAHQIW010002497">
    <property type="protein sequence ID" value="KAJ1355535.1"/>
    <property type="molecule type" value="Genomic_DNA"/>
</dbReference>
<keyword evidence="1" id="KW-1133">Transmembrane helix</keyword>
<name>A0AAD5MCV7_PARTN</name>
<evidence type="ECO:0000313" key="2">
    <source>
        <dbReference type="EMBL" id="KAJ1355535.1"/>
    </source>
</evidence>
<comment type="caution">
    <text evidence="2">The sequence shown here is derived from an EMBL/GenBank/DDBJ whole genome shotgun (WGS) entry which is preliminary data.</text>
</comment>